<dbReference type="InterPro" id="IPR036691">
    <property type="entry name" value="Endo/exonu/phosph_ase_sf"/>
</dbReference>
<evidence type="ECO:0000313" key="3">
    <source>
        <dbReference type="Proteomes" id="UP000299102"/>
    </source>
</evidence>
<organism evidence="2 3">
    <name type="scientific">Eumeta variegata</name>
    <name type="common">Bagworm moth</name>
    <name type="synonym">Eumeta japonica</name>
    <dbReference type="NCBI Taxonomy" id="151549"/>
    <lineage>
        <taxon>Eukaryota</taxon>
        <taxon>Metazoa</taxon>
        <taxon>Ecdysozoa</taxon>
        <taxon>Arthropoda</taxon>
        <taxon>Hexapoda</taxon>
        <taxon>Insecta</taxon>
        <taxon>Pterygota</taxon>
        <taxon>Neoptera</taxon>
        <taxon>Endopterygota</taxon>
        <taxon>Lepidoptera</taxon>
        <taxon>Glossata</taxon>
        <taxon>Ditrysia</taxon>
        <taxon>Tineoidea</taxon>
        <taxon>Psychidae</taxon>
        <taxon>Oiketicinae</taxon>
        <taxon>Eumeta</taxon>
    </lineage>
</organism>
<name>A0A4C1VA77_EUMVA</name>
<comment type="caution">
    <text evidence="2">The sequence shown here is derived from an EMBL/GenBank/DDBJ whole genome shotgun (WGS) entry which is preliminary data.</text>
</comment>
<reference evidence="2 3" key="1">
    <citation type="journal article" date="2019" name="Commun. Biol.">
        <title>The bagworm genome reveals a unique fibroin gene that provides high tensile strength.</title>
        <authorList>
            <person name="Kono N."/>
            <person name="Nakamura H."/>
            <person name="Ohtoshi R."/>
            <person name="Tomita M."/>
            <person name="Numata K."/>
            <person name="Arakawa K."/>
        </authorList>
    </citation>
    <scope>NUCLEOTIDE SEQUENCE [LARGE SCALE GENOMIC DNA]</scope>
</reference>
<evidence type="ECO:0000256" key="1">
    <source>
        <dbReference type="SAM" id="MobiDB-lite"/>
    </source>
</evidence>
<dbReference type="SUPFAM" id="SSF56219">
    <property type="entry name" value="DNase I-like"/>
    <property type="match status" value="1"/>
</dbReference>
<dbReference type="Proteomes" id="UP000299102">
    <property type="component" value="Unassembled WGS sequence"/>
</dbReference>
<proteinExistence type="predicted"/>
<feature type="compositionally biased region" description="Polar residues" evidence="1">
    <location>
        <begin position="89"/>
        <end position="99"/>
    </location>
</feature>
<accession>A0A4C1VA77</accession>
<sequence length="99" mass="10992">MEATGCRLAMTGHGTLVIVSVYLPSPKKLLRRNLRNFLTPGNAVILFGYFNYKAPGGVVQLLIIMKTNSLNSRTDSNLKLSRPLRRPTILTSQQINSPH</sequence>
<feature type="region of interest" description="Disordered" evidence="1">
    <location>
        <begin position="73"/>
        <end position="99"/>
    </location>
</feature>
<gene>
    <name evidence="2" type="ORF">EVAR_85285_1</name>
</gene>
<protein>
    <submittedName>
        <fullName evidence="2">Uncharacterized protein</fullName>
    </submittedName>
</protein>
<dbReference type="EMBL" id="BGZK01000290">
    <property type="protein sequence ID" value="GBP34565.1"/>
    <property type="molecule type" value="Genomic_DNA"/>
</dbReference>
<dbReference type="OrthoDB" id="7487383at2759"/>
<dbReference type="AlphaFoldDB" id="A0A4C1VA77"/>
<evidence type="ECO:0000313" key="2">
    <source>
        <dbReference type="EMBL" id="GBP34565.1"/>
    </source>
</evidence>
<keyword evidence="3" id="KW-1185">Reference proteome</keyword>